<name>A0A0D6RB77_ARACU</name>
<dbReference type="CDD" id="cd12175">
    <property type="entry name" value="2-Hacid_dh_11"/>
    <property type="match status" value="1"/>
</dbReference>
<dbReference type="SUPFAM" id="SSF51735">
    <property type="entry name" value="NAD(P)-binding Rossmann-fold domains"/>
    <property type="match status" value="1"/>
</dbReference>
<dbReference type="GO" id="GO:0051287">
    <property type="term" value="F:NAD binding"/>
    <property type="evidence" value="ECO:0007669"/>
    <property type="project" value="InterPro"/>
</dbReference>
<evidence type="ECO:0000259" key="4">
    <source>
        <dbReference type="Pfam" id="PF02826"/>
    </source>
</evidence>
<dbReference type="InterPro" id="IPR036291">
    <property type="entry name" value="NAD(P)-bd_dom_sf"/>
</dbReference>
<feature type="domain" description="D-isomer specific 2-hydroxyacid dehydrogenase catalytic" evidence="3">
    <location>
        <begin position="40"/>
        <end position="342"/>
    </location>
</feature>
<sequence length="352" mass="38346">MAGSNDDSIATRIIFCGVGFPTSFEYTKQYLLPYPFIQVDAVPFDEVPDKIGSYHICVVRGMRLDSKVIARAKQMKLIVQYGVGLEGVDIEAATEFGIKVARIPSSGTGNSLSCAEHAIYLILGLLRDQKGMEQAFKEKRLGEPTGETLYGKTVFIVGYGNIGRDLAVRLRPFGVKILAIRRSWGSNSAANLTKLDAVDTSQTQSTDKGYIDDNLVDEKGGSDRLLEFASQADIVVTCCLLNTETVGIVNAKFLSSMKKGAYIINISRGALMDYEAVKASLEAGHLGGLGLDVAWFEPFDPADPILQHPKVLITPHIAGITEMSYRNMAKVVGECAMSLHKGEQFHDIEIVN</sequence>
<evidence type="ECO:0000256" key="2">
    <source>
        <dbReference type="RuleBase" id="RU003719"/>
    </source>
</evidence>
<feature type="domain" description="D-isomer specific 2-hydroxyacid dehydrogenase NAD-binding" evidence="4">
    <location>
        <begin position="222"/>
        <end position="318"/>
    </location>
</feature>
<protein>
    <recommendedName>
        <fullName evidence="6">D-isomer specific 2-hydroxyacid dehydrogenase NAD-binding domain-containing protein</fullName>
    </recommendedName>
</protein>
<dbReference type="InterPro" id="IPR029753">
    <property type="entry name" value="D-isomer_DH_CS"/>
</dbReference>
<proteinExistence type="inferred from homology"/>
<dbReference type="Pfam" id="PF00389">
    <property type="entry name" value="2-Hacid_dh"/>
    <property type="match status" value="1"/>
</dbReference>
<dbReference type="AlphaFoldDB" id="A0A0D6RB77"/>
<comment type="similarity">
    <text evidence="2">Belongs to the D-isomer specific 2-hydroxyacid dehydrogenase family.</text>
</comment>
<dbReference type="Pfam" id="PF02826">
    <property type="entry name" value="2-Hacid_dh_C"/>
    <property type="match status" value="2"/>
</dbReference>
<evidence type="ECO:0000313" key="5">
    <source>
        <dbReference type="EMBL" id="JAG99295.1"/>
    </source>
</evidence>
<reference evidence="5" key="1">
    <citation type="submission" date="2015-03" db="EMBL/GenBank/DDBJ databases">
        <title>A transcriptome of Araucaria cunninghamii, an australian fine timber species.</title>
        <authorList>
            <person name="Jing Yi C.J.Y."/>
            <person name="Yin San L.Y.S."/>
            <person name="Abdul Karim S.S."/>
            <person name="Wan Azmi N.N."/>
            <person name="Hercus R.R."/>
            <person name="Croft L.L."/>
        </authorList>
    </citation>
    <scope>NUCLEOTIDE SEQUENCE</scope>
    <source>
        <strain evidence="5">MI0301</strain>
        <tissue evidence="5">Leaf</tissue>
    </source>
</reference>
<dbReference type="SUPFAM" id="SSF52283">
    <property type="entry name" value="Formate/glycerate dehydrogenase catalytic domain-like"/>
    <property type="match status" value="1"/>
</dbReference>
<feature type="domain" description="D-isomer specific 2-hydroxyacid dehydrogenase NAD-binding" evidence="4">
    <location>
        <begin position="120"/>
        <end position="188"/>
    </location>
</feature>
<keyword evidence="1 2" id="KW-0560">Oxidoreductase</keyword>
<dbReference type="PANTHER" id="PTHR42938:SF25">
    <property type="entry name" value="D-ISOMER SPECIFIC 2-HYDROXYACID DEHYDROGENASE FAMILY PROTEIN"/>
    <property type="match status" value="1"/>
</dbReference>
<dbReference type="InterPro" id="IPR006140">
    <property type="entry name" value="D-isomer_DH_NAD-bd"/>
</dbReference>
<dbReference type="EMBL" id="GCKF01003053">
    <property type="protein sequence ID" value="JAG99295.1"/>
    <property type="molecule type" value="Transcribed_RNA"/>
</dbReference>
<dbReference type="InterPro" id="IPR006139">
    <property type="entry name" value="D-isomer_2_OHA_DH_cat_dom"/>
</dbReference>
<accession>A0A0D6RB77</accession>
<dbReference type="Gene3D" id="3.40.50.720">
    <property type="entry name" value="NAD(P)-binding Rossmann-like Domain"/>
    <property type="match status" value="2"/>
</dbReference>
<dbReference type="PROSITE" id="PS00671">
    <property type="entry name" value="D_2_HYDROXYACID_DH_3"/>
    <property type="match status" value="1"/>
</dbReference>
<organism evidence="5">
    <name type="scientific">Araucaria cunninghamii</name>
    <name type="common">Hoop pine</name>
    <name type="synonym">Moreton Bay pine</name>
    <dbReference type="NCBI Taxonomy" id="56994"/>
    <lineage>
        <taxon>Eukaryota</taxon>
        <taxon>Viridiplantae</taxon>
        <taxon>Streptophyta</taxon>
        <taxon>Embryophyta</taxon>
        <taxon>Tracheophyta</taxon>
        <taxon>Spermatophyta</taxon>
        <taxon>Pinopsida</taxon>
        <taxon>Pinidae</taxon>
        <taxon>Conifers II</taxon>
        <taxon>Araucariales</taxon>
        <taxon>Araucariaceae</taxon>
        <taxon>Araucaria</taxon>
    </lineage>
</organism>
<dbReference type="PANTHER" id="PTHR42938">
    <property type="entry name" value="FORMATE DEHYDROGENASE 1"/>
    <property type="match status" value="1"/>
</dbReference>
<evidence type="ECO:0008006" key="6">
    <source>
        <dbReference type="Google" id="ProtNLM"/>
    </source>
</evidence>
<dbReference type="GO" id="GO:0004617">
    <property type="term" value="F:phosphoglycerate dehydrogenase activity"/>
    <property type="evidence" value="ECO:0007669"/>
    <property type="project" value="TreeGrafter"/>
</dbReference>
<evidence type="ECO:0000256" key="1">
    <source>
        <dbReference type="ARBA" id="ARBA00023002"/>
    </source>
</evidence>
<evidence type="ECO:0000259" key="3">
    <source>
        <dbReference type="Pfam" id="PF00389"/>
    </source>
</evidence>